<protein>
    <recommendedName>
        <fullName evidence="8">Pseudoazurin</fullName>
    </recommendedName>
</protein>
<evidence type="ECO:0000313" key="12">
    <source>
        <dbReference type="Proteomes" id="UP000727456"/>
    </source>
</evidence>
<dbReference type="Proteomes" id="UP000727456">
    <property type="component" value="Unassembled WGS sequence"/>
</dbReference>
<dbReference type="SUPFAM" id="SSF49503">
    <property type="entry name" value="Cupredoxins"/>
    <property type="match status" value="1"/>
</dbReference>
<organism evidence="11 12">
    <name type="scientific">Sphingomonas vulcanisoli</name>
    <dbReference type="NCBI Taxonomy" id="1658060"/>
    <lineage>
        <taxon>Bacteria</taxon>
        <taxon>Pseudomonadati</taxon>
        <taxon>Pseudomonadota</taxon>
        <taxon>Alphaproteobacteria</taxon>
        <taxon>Sphingomonadales</taxon>
        <taxon>Sphingomonadaceae</taxon>
        <taxon>Sphingomonas</taxon>
    </lineage>
</organism>
<evidence type="ECO:0000256" key="3">
    <source>
        <dbReference type="ARBA" id="ARBA00022448"/>
    </source>
</evidence>
<feature type="signal peptide" evidence="9">
    <location>
        <begin position="1"/>
        <end position="20"/>
    </location>
</feature>
<dbReference type="InterPro" id="IPR008972">
    <property type="entry name" value="Cupredoxin"/>
</dbReference>
<keyword evidence="7" id="KW-0186">Copper</keyword>
<comment type="caution">
    <text evidence="11">The sequence shown here is derived from an EMBL/GenBank/DDBJ whole genome shotgun (WGS) entry which is preliminary data.</text>
</comment>
<evidence type="ECO:0000259" key="10">
    <source>
        <dbReference type="Pfam" id="PF00127"/>
    </source>
</evidence>
<evidence type="ECO:0000256" key="6">
    <source>
        <dbReference type="ARBA" id="ARBA00022982"/>
    </source>
</evidence>
<accession>A0ABX0TSV8</accession>
<dbReference type="RefSeq" id="WP_167073449.1">
    <property type="nucleotide sequence ID" value="NZ_JAAOZC010000005.1"/>
</dbReference>
<dbReference type="PRINTS" id="PR00156">
    <property type="entry name" value="COPPERBLUE"/>
</dbReference>
<evidence type="ECO:0000256" key="4">
    <source>
        <dbReference type="ARBA" id="ARBA00022723"/>
    </source>
</evidence>
<keyword evidence="12" id="KW-1185">Reference proteome</keyword>
<keyword evidence="4" id="KW-0479">Metal-binding</keyword>
<dbReference type="InterPro" id="IPR001235">
    <property type="entry name" value="Copper_blue_Plastocyanin"/>
</dbReference>
<keyword evidence="9" id="KW-0732">Signal</keyword>
<dbReference type="Pfam" id="PF00127">
    <property type="entry name" value="Copper-bind"/>
    <property type="match status" value="1"/>
</dbReference>
<keyword evidence="3" id="KW-0813">Transport</keyword>
<feature type="domain" description="Blue (type 1) copper" evidence="10">
    <location>
        <begin position="31"/>
        <end position="112"/>
    </location>
</feature>
<comment type="subcellular location">
    <subcellularLocation>
        <location evidence="2">Periplasm</location>
    </subcellularLocation>
</comment>
<dbReference type="Gene3D" id="2.60.40.420">
    <property type="entry name" value="Cupredoxins - blue copper proteins"/>
    <property type="match status" value="1"/>
</dbReference>
<reference evidence="11 12" key="1">
    <citation type="submission" date="2020-03" db="EMBL/GenBank/DDBJ databases">
        <title>Genomic Encyclopedia of Type Strains, Phase III (KMG-III): the genomes of soil and plant-associated and newly described type strains.</title>
        <authorList>
            <person name="Whitman W."/>
        </authorList>
    </citation>
    <scope>NUCLEOTIDE SEQUENCE [LARGE SCALE GENOMIC DNA]</scope>
    <source>
        <strain evidence="11 12">CECT 8804</strain>
    </source>
</reference>
<dbReference type="PRINTS" id="PR00155">
    <property type="entry name" value="AMICYANIN"/>
</dbReference>
<evidence type="ECO:0000256" key="9">
    <source>
        <dbReference type="SAM" id="SignalP"/>
    </source>
</evidence>
<evidence type="ECO:0000256" key="2">
    <source>
        <dbReference type="ARBA" id="ARBA00004418"/>
    </source>
</evidence>
<dbReference type="InterPro" id="IPR002386">
    <property type="entry name" value="Amicyanin/Pseudoazurin"/>
</dbReference>
<comment type="cofactor">
    <cofactor evidence="1">
        <name>Cu cation</name>
        <dbReference type="ChEBI" id="CHEBI:23378"/>
    </cofactor>
</comment>
<dbReference type="InterPro" id="IPR012745">
    <property type="entry name" value="Pseudoazurin"/>
</dbReference>
<proteinExistence type="predicted"/>
<name>A0ABX0TSV8_9SPHN</name>
<evidence type="ECO:0000256" key="1">
    <source>
        <dbReference type="ARBA" id="ARBA00001935"/>
    </source>
</evidence>
<dbReference type="NCBIfam" id="TIGR02375">
    <property type="entry name" value="pseudoazurin"/>
    <property type="match status" value="1"/>
</dbReference>
<evidence type="ECO:0000256" key="8">
    <source>
        <dbReference type="NCBIfam" id="TIGR02375"/>
    </source>
</evidence>
<gene>
    <name evidence="11" type="ORF">FHS31_002223</name>
</gene>
<evidence type="ECO:0000256" key="7">
    <source>
        <dbReference type="ARBA" id="ARBA00023008"/>
    </source>
</evidence>
<evidence type="ECO:0000313" key="11">
    <source>
        <dbReference type="EMBL" id="NIJ08602.1"/>
    </source>
</evidence>
<evidence type="ECO:0000256" key="5">
    <source>
        <dbReference type="ARBA" id="ARBA00022764"/>
    </source>
</evidence>
<dbReference type="InterPro" id="IPR000923">
    <property type="entry name" value="BlueCu_1"/>
</dbReference>
<sequence length="146" mass="14934">MIKPAAVFIAIGLAAAPAMAKDITVQMKNFGSDHTVMVFEPAYVAAAVGDKVHFVPTDMGHNAEPIDGMLPAGVAAPKGQVNKEYVLTLTKPGLYGIKCLPHFSMGMIALVKAGKGKAPNAAAAAAAPLPALATKRMAPLLAMAAK</sequence>
<keyword evidence="6" id="KW-0249">Electron transport</keyword>
<feature type="chain" id="PRO_5045500111" description="Pseudoazurin" evidence="9">
    <location>
        <begin position="21"/>
        <end position="146"/>
    </location>
</feature>
<keyword evidence="5" id="KW-0574">Periplasm</keyword>
<dbReference type="EMBL" id="JAAOZC010000005">
    <property type="protein sequence ID" value="NIJ08602.1"/>
    <property type="molecule type" value="Genomic_DNA"/>
</dbReference>